<keyword evidence="1" id="KW-0472">Membrane</keyword>
<evidence type="ECO:0000313" key="1">
    <source>
        <dbReference type="EMBL" id="GAB0179085.1"/>
    </source>
</evidence>
<accession>A0ABC9W1Y5</accession>
<protein>
    <submittedName>
        <fullName evidence="1">Transmembrane protein FAM155A</fullName>
    </submittedName>
</protein>
<gene>
    <name evidence="1" type="ORF">GRJ2_000373800</name>
</gene>
<dbReference type="PANTHER" id="PTHR33332">
    <property type="entry name" value="REVERSE TRANSCRIPTASE DOMAIN-CONTAINING PROTEIN"/>
    <property type="match status" value="1"/>
</dbReference>
<dbReference type="Proteomes" id="UP001623348">
    <property type="component" value="Unassembled WGS sequence"/>
</dbReference>
<proteinExistence type="predicted"/>
<keyword evidence="1" id="KW-0812">Transmembrane</keyword>
<organism evidence="1 2">
    <name type="scientific">Grus japonensis</name>
    <name type="common">Japanese crane</name>
    <name type="synonym">Red-crowned crane</name>
    <dbReference type="NCBI Taxonomy" id="30415"/>
    <lineage>
        <taxon>Eukaryota</taxon>
        <taxon>Metazoa</taxon>
        <taxon>Chordata</taxon>
        <taxon>Craniata</taxon>
        <taxon>Vertebrata</taxon>
        <taxon>Euteleostomi</taxon>
        <taxon>Archelosauria</taxon>
        <taxon>Archosauria</taxon>
        <taxon>Dinosauria</taxon>
        <taxon>Saurischia</taxon>
        <taxon>Theropoda</taxon>
        <taxon>Coelurosauria</taxon>
        <taxon>Aves</taxon>
        <taxon>Neognathae</taxon>
        <taxon>Neoaves</taxon>
        <taxon>Gruiformes</taxon>
        <taxon>Gruidae</taxon>
        <taxon>Grus</taxon>
    </lineage>
</organism>
<comment type="caution">
    <text evidence="1">The sequence shown here is derived from an EMBL/GenBank/DDBJ whole genome shotgun (WGS) entry which is preliminary data.</text>
</comment>
<keyword evidence="2" id="KW-1185">Reference proteome</keyword>
<name>A0ABC9W1Y5_GRUJA</name>
<dbReference type="AlphaFoldDB" id="A0ABC9W1Y5"/>
<sequence length="155" mass="17295">MSKWRPVTSGVPQGSVLGPPLFNIFVGDMDSGIECTVRKFADDTKLCGVVDTLEGRDTIQRDLDRLERLSTRPGSVPSILKSHSFTAATEFLASNTVWRFRRGVPLYYQTTMMSSMEDYQVSSVQGSMKTIQPMQNQNAVMSDGDYYQIINPKGL</sequence>
<reference evidence="1 2" key="1">
    <citation type="submission" date="2024-06" db="EMBL/GenBank/DDBJ databases">
        <title>The draft genome of Grus japonensis, version 3.</title>
        <authorList>
            <person name="Nabeshima K."/>
            <person name="Suzuki S."/>
            <person name="Onuma M."/>
        </authorList>
    </citation>
    <scope>NUCLEOTIDE SEQUENCE [LARGE SCALE GENOMIC DNA]</scope>
    <source>
        <strain evidence="1 2">451A</strain>
    </source>
</reference>
<evidence type="ECO:0000313" key="2">
    <source>
        <dbReference type="Proteomes" id="UP001623348"/>
    </source>
</evidence>
<dbReference type="EMBL" id="BAAFJT010000001">
    <property type="protein sequence ID" value="GAB0179085.1"/>
    <property type="molecule type" value="Genomic_DNA"/>
</dbReference>